<dbReference type="AlphaFoldDB" id="A0A919S8P3"/>
<comment type="caution">
    <text evidence="1">The sequence shown here is derived from an EMBL/GenBank/DDBJ whole genome shotgun (WGS) entry which is preliminary data.</text>
</comment>
<evidence type="ECO:0000313" key="2">
    <source>
        <dbReference type="Proteomes" id="UP000680865"/>
    </source>
</evidence>
<name>A0A919S8P3_9ACTN</name>
<proteinExistence type="predicted"/>
<reference evidence="1" key="1">
    <citation type="submission" date="2021-03" db="EMBL/GenBank/DDBJ databases">
        <title>Whole genome shotgun sequence of Actinoplanes consettensis NBRC 14913.</title>
        <authorList>
            <person name="Komaki H."/>
            <person name="Tamura T."/>
        </authorList>
    </citation>
    <scope>NUCLEOTIDE SEQUENCE</scope>
    <source>
        <strain evidence="1">NBRC 14913</strain>
    </source>
</reference>
<sequence length="137" mass="13665">MIYPGPARSANVVVTAGAAGTPVTRAHHFEGKPFLSAPKGLAQMSIQKTTATFFVILAGALPTVGAVTAGITAELARPAAAVLSDGGVDWEPAPLDGDVVLADGVSGDTEGGVDWRHATVAALADTDGDDGDGGVDW</sequence>
<accession>A0A919S8P3</accession>
<dbReference type="EMBL" id="BOQP01000004">
    <property type="protein sequence ID" value="GIM67839.1"/>
    <property type="molecule type" value="Genomic_DNA"/>
</dbReference>
<organism evidence="1 2">
    <name type="scientific">Winogradskya consettensis</name>
    <dbReference type="NCBI Taxonomy" id="113560"/>
    <lineage>
        <taxon>Bacteria</taxon>
        <taxon>Bacillati</taxon>
        <taxon>Actinomycetota</taxon>
        <taxon>Actinomycetes</taxon>
        <taxon>Micromonosporales</taxon>
        <taxon>Micromonosporaceae</taxon>
        <taxon>Winogradskya</taxon>
    </lineage>
</organism>
<evidence type="ECO:0000313" key="1">
    <source>
        <dbReference type="EMBL" id="GIM67839.1"/>
    </source>
</evidence>
<dbReference type="Proteomes" id="UP000680865">
    <property type="component" value="Unassembled WGS sequence"/>
</dbReference>
<gene>
    <name evidence="1" type="ORF">Aco04nite_08080</name>
</gene>
<keyword evidence="2" id="KW-1185">Reference proteome</keyword>
<protein>
    <submittedName>
        <fullName evidence="1">Uncharacterized protein</fullName>
    </submittedName>
</protein>